<dbReference type="SUPFAM" id="SSF54862">
    <property type="entry name" value="4Fe-4S ferredoxins"/>
    <property type="match status" value="1"/>
</dbReference>
<dbReference type="Proteomes" id="UP000824024">
    <property type="component" value="Unassembled WGS sequence"/>
</dbReference>
<sequence>PVWDATKCIQCNVCSYVCPHAVIRPVAMTAEEAAAAPEGMQMTDLRGTDKKFAIVVSSYDCTGCGSCVNVCLAKDKAISMQNFEANTEQQKYFDYAVSLPEKADIVDKFKMNTVKGSQFKKPLLEFSGACAGCGETPYAKLITQLFGDRMYIANATGCSSIWGNSSPSTPYTVNEKGHGPAWSNSLFEDAAEFGYGMLLANNALRGALKAKIEDMVANGQNADVKAAGQEWLDTYGSGITNGPATDKLIAALEACGCDKAQEILKDKQYLAKKSQWIFGGDGWAYDIGFGGLDHVLASGQDVNVMVFDTEVYSNTGGQSSKSTPIGATAQFAAGGKETKKKDLASIAMSYGYVYVAQIAMGADYNQCVKALAEAEAYPGPSLIIAYAPCINHGIKKGMSKAQTEEKDAVAAGYWHNFRYNPTLAEEGKPAFSLDSKAPTADYKEFLNGEVRYNALARFNPERAEKLFDEAEKDAKERYKYLNKLVKLYGTEE</sequence>
<reference evidence="2" key="1">
    <citation type="journal article" date="2021" name="PeerJ">
        <title>Extensive microbial diversity within the chicken gut microbiome revealed by metagenomics and culture.</title>
        <authorList>
            <person name="Gilroy R."/>
            <person name="Ravi A."/>
            <person name="Getino M."/>
            <person name="Pursley I."/>
            <person name="Horton D.L."/>
            <person name="Alikhan N.F."/>
            <person name="Baker D."/>
            <person name="Gharbi K."/>
            <person name="Hall N."/>
            <person name="Watson M."/>
            <person name="Adriaenssens E.M."/>
            <person name="Foster-Nyarko E."/>
            <person name="Jarju S."/>
            <person name="Secka A."/>
            <person name="Antonio M."/>
            <person name="Oren A."/>
            <person name="Chaudhuri R.R."/>
            <person name="La Ragione R."/>
            <person name="Hildebrand F."/>
            <person name="Pallen M.J."/>
        </authorList>
    </citation>
    <scope>NUCLEOTIDE SEQUENCE</scope>
    <source>
        <strain evidence="2">CHK192-9172</strain>
    </source>
</reference>
<dbReference type="InterPro" id="IPR011766">
    <property type="entry name" value="TPP_enzyme_TPP-bd"/>
</dbReference>
<dbReference type="GO" id="GO:0003824">
    <property type="term" value="F:catalytic activity"/>
    <property type="evidence" value="ECO:0007669"/>
    <property type="project" value="InterPro"/>
</dbReference>
<dbReference type="Pfam" id="PF13237">
    <property type="entry name" value="Fer4_10"/>
    <property type="match status" value="1"/>
</dbReference>
<accession>A0A9D2D1H9</accession>
<dbReference type="FunFam" id="3.40.50.970:FF:000041">
    <property type="entry name" value="Pyruvate:ferredoxin (Flavodoxin) oxidoreductase"/>
    <property type="match status" value="1"/>
</dbReference>
<feature type="domain" description="4Fe-4S ferredoxin-type" evidence="1">
    <location>
        <begin position="52"/>
        <end position="83"/>
    </location>
</feature>
<dbReference type="EMBL" id="DXCH01000056">
    <property type="protein sequence ID" value="HIZ06711.1"/>
    <property type="molecule type" value="Genomic_DNA"/>
</dbReference>
<gene>
    <name evidence="2" type="ORF">IAA08_02105</name>
</gene>
<dbReference type="PROSITE" id="PS51379">
    <property type="entry name" value="4FE4S_FER_2"/>
    <property type="match status" value="2"/>
</dbReference>
<dbReference type="InterPro" id="IPR017896">
    <property type="entry name" value="4Fe4S_Fe-S-bd"/>
</dbReference>
<evidence type="ECO:0000259" key="1">
    <source>
        <dbReference type="PROSITE" id="PS51379"/>
    </source>
</evidence>
<comment type="caution">
    <text evidence="2">The sequence shown here is derived from an EMBL/GenBank/DDBJ whole genome shotgun (WGS) entry which is preliminary data.</text>
</comment>
<evidence type="ECO:0000313" key="3">
    <source>
        <dbReference type="Proteomes" id="UP000824024"/>
    </source>
</evidence>
<dbReference type="CDD" id="cd03377">
    <property type="entry name" value="TPP_PFOR_PNO"/>
    <property type="match status" value="1"/>
</dbReference>
<evidence type="ECO:0000313" key="2">
    <source>
        <dbReference type="EMBL" id="HIZ06711.1"/>
    </source>
</evidence>
<name>A0A9D2D1H9_9FIRM</name>
<dbReference type="AlphaFoldDB" id="A0A9D2D1H9"/>
<dbReference type="InterPro" id="IPR029061">
    <property type="entry name" value="THDP-binding"/>
</dbReference>
<reference evidence="2" key="2">
    <citation type="submission" date="2021-04" db="EMBL/GenBank/DDBJ databases">
        <authorList>
            <person name="Gilroy R."/>
        </authorList>
    </citation>
    <scope>NUCLEOTIDE SEQUENCE</scope>
    <source>
        <strain evidence="2">CHK192-9172</strain>
    </source>
</reference>
<feature type="domain" description="4Fe-4S ferredoxin-type" evidence="1">
    <location>
        <begin position="1"/>
        <end position="28"/>
    </location>
</feature>
<protein>
    <submittedName>
        <fullName evidence="2">4Fe-4S dicluster domain-containing protein</fullName>
    </submittedName>
</protein>
<dbReference type="GO" id="GO:0006979">
    <property type="term" value="P:response to oxidative stress"/>
    <property type="evidence" value="ECO:0007669"/>
    <property type="project" value="TreeGrafter"/>
</dbReference>
<dbReference type="Pfam" id="PF02775">
    <property type="entry name" value="TPP_enzyme_C"/>
    <property type="match status" value="1"/>
</dbReference>
<dbReference type="SUPFAM" id="SSF52518">
    <property type="entry name" value="Thiamin diphosphate-binding fold (THDP-binding)"/>
    <property type="match status" value="1"/>
</dbReference>
<feature type="non-terminal residue" evidence="2">
    <location>
        <position position="1"/>
    </location>
</feature>
<organism evidence="2 3">
    <name type="scientific">Candidatus Eubacterium avistercoris</name>
    <dbReference type="NCBI Taxonomy" id="2838567"/>
    <lineage>
        <taxon>Bacteria</taxon>
        <taxon>Bacillati</taxon>
        <taxon>Bacillota</taxon>
        <taxon>Clostridia</taxon>
        <taxon>Eubacteriales</taxon>
        <taxon>Eubacteriaceae</taxon>
        <taxon>Eubacterium</taxon>
    </lineage>
</organism>
<dbReference type="Gene3D" id="3.40.50.970">
    <property type="match status" value="1"/>
</dbReference>
<dbReference type="PANTHER" id="PTHR32154">
    <property type="entry name" value="PYRUVATE-FLAVODOXIN OXIDOREDUCTASE-RELATED"/>
    <property type="match status" value="1"/>
</dbReference>
<dbReference type="InterPro" id="IPR050722">
    <property type="entry name" value="Pyruvate:ferred/Flavod_OxRd"/>
</dbReference>
<proteinExistence type="predicted"/>
<dbReference type="GO" id="GO:0030976">
    <property type="term" value="F:thiamine pyrophosphate binding"/>
    <property type="evidence" value="ECO:0007669"/>
    <property type="project" value="InterPro"/>
</dbReference>
<dbReference type="PANTHER" id="PTHR32154:SF0">
    <property type="entry name" value="PYRUVATE-FLAVODOXIN OXIDOREDUCTASE-RELATED"/>
    <property type="match status" value="1"/>
</dbReference>
<dbReference type="Gene3D" id="3.30.70.20">
    <property type="match status" value="1"/>
</dbReference>